<evidence type="ECO:0000313" key="7">
    <source>
        <dbReference type="Proteomes" id="UP000037267"/>
    </source>
</evidence>
<dbReference type="NCBIfam" id="NF006988">
    <property type="entry name" value="PRK09453.1"/>
    <property type="match status" value="1"/>
</dbReference>
<evidence type="ECO:0000313" key="6">
    <source>
        <dbReference type="EMBL" id="KNF07762.1"/>
    </source>
</evidence>
<dbReference type="InterPro" id="IPR024654">
    <property type="entry name" value="Calcineurin-like_PHP_lpxH"/>
</dbReference>
<accession>A0A0L0W8I8</accession>
<dbReference type="GO" id="GO:0046872">
    <property type="term" value="F:metal ion binding"/>
    <property type="evidence" value="ECO:0007669"/>
    <property type="project" value="UniProtKB-KW"/>
</dbReference>
<feature type="domain" description="Calcineurin-like phosphoesterase" evidence="5">
    <location>
        <begin position="1"/>
        <end position="161"/>
    </location>
</feature>
<keyword evidence="3" id="KW-0378">Hydrolase</keyword>
<evidence type="ECO:0000256" key="1">
    <source>
        <dbReference type="ARBA" id="ARBA00008950"/>
    </source>
</evidence>
<evidence type="ECO:0000256" key="3">
    <source>
        <dbReference type="ARBA" id="ARBA00022801"/>
    </source>
</evidence>
<sequence length="181" mass="20981">MKLFFMSDIHGSLHYVKEGIKSFEREKADYLIILGDTLYHGPRNPLPKDYNPKEVADILNKYKEKIIAVRGNCDSEVDQMMIEYDMMSDYSIVLYNNRRIYITHGHIYNKNNMLKLTKGDVLIHGHTHVTVAEKYENIYILNPGSITLPKDNGPNSYGVLENNLFEIKDLEGNTFKSIYLD</sequence>
<proteinExistence type="inferred from homology"/>
<organism evidence="6 7">
    <name type="scientific">Gottschalkia purinilytica</name>
    <name type="common">Clostridium purinilyticum</name>
    <dbReference type="NCBI Taxonomy" id="1503"/>
    <lineage>
        <taxon>Bacteria</taxon>
        <taxon>Bacillati</taxon>
        <taxon>Bacillota</taxon>
        <taxon>Tissierellia</taxon>
        <taxon>Tissierellales</taxon>
        <taxon>Gottschalkiaceae</taxon>
        <taxon>Gottschalkia</taxon>
    </lineage>
</organism>
<dbReference type="InterPro" id="IPR020935">
    <property type="entry name" value="PdiEstase_YfcE_CS"/>
</dbReference>
<dbReference type="InterPro" id="IPR000979">
    <property type="entry name" value="Phosphodiesterase_MJ0936/Vps29"/>
</dbReference>
<dbReference type="PATRIC" id="fig|1503.3.peg.318"/>
<comment type="similarity">
    <text evidence="1 4">Belongs to the metallophosphoesterase superfamily. YfcE family.</text>
</comment>
<comment type="caution">
    <text evidence="6">The sequence shown here is derived from an EMBL/GenBank/DDBJ whole genome shotgun (WGS) entry which is preliminary data.</text>
</comment>
<dbReference type="PANTHER" id="PTHR11124">
    <property type="entry name" value="VACUOLAR SORTING PROTEIN VPS29"/>
    <property type="match status" value="1"/>
</dbReference>
<dbReference type="Gene3D" id="3.60.21.10">
    <property type="match status" value="1"/>
</dbReference>
<evidence type="ECO:0000256" key="4">
    <source>
        <dbReference type="RuleBase" id="RU362039"/>
    </source>
</evidence>
<dbReference type="InterPro" id="IPR029052">
    <property type="entry name" value="Metallo-depent_PP-like"/>
</dbReference>
<comment type="cofactor">
    <cofactor evidence="4">
        <name>a divalent metal cation</name>
        <dbReference type="ChEBI" id="CHEBI:60240"/>
    </cofactor>
</comment>
<keyword evidence="7" id="KW-1185">Reference proteome</keyword>
<dbReference type="SUPFAM" id="SSF56300">
    <property type="entry name" value="Metallo-dependent phosphatases"/>
    <property type="match status" value="1"/>
</dbReference>
<evidence type="ECO:0000256" key="2">
    <source>
        <dbReference type="ARBA" id="ARBA00022723"/>
    </source>
</evidence>
<dbReference type="Proteomes" id="UP000037267">
    <property type="component" value="Unassembled WGS sequence"/>
</dbReference>
<dbReference type="InterPro" id="IPR041802">
    <property type="entry name" value="MPP_YfcE"/>
</dbReference>
<evidence type="ECO:0000259" key="5">
    <source>
        <dbReference type="Pfam" id="PF12850"/>
    </source>
</evidence>
<dbReference type="NCBIfam" id="TIGR00040">
    <property type="entry name" value="yfcE"/>
    <property type="match status" value="1"/>
</dbReference>
<dbReference type="EMBL" id="LGSS01000012">
    <property type="protein sequence ID" value="KNF07762.1"/>
    <property type="molecule type" value="Genomic_DNA"/>
</dbReference>
<dbReference type="AlphaFoldDB" id="A0A0L0W8I8"/>
<dbReference type="RefSeq" id="WP_050355892.1">
    <property type="nucleotide sequence ID" value="NZ_LGSS01000012.1"/>
</dbReference>
<gene>
    <name evidence="6" type="ORF">CLPU_12c00350</name>
</gene>
<keyword evidence="2 4" id="KW-0479">Metal-binding</keyword>
<dbReference type="PROSITE" id="PS01269">
    <property type="entry name" value="UPF0025"/>
    <property type="match status" value="1"/>
</dbReference>
<name>A0A0L0W8I8_GOTPU</name>
<dbReference type="CDD" id="cd00841">
    <property type="entry name" value="MPP_YfcE"/>
    <property type="match status" value="1"/>
</dbReference>
<protein>
    <recommendedName>
        <fullName evidence="4">Phosphoesterase</fullName>
        <ecNumber evidence="4">3.1.4.-</ecNumber>
    </recommendedName>
</protein>
<dbReference type="Pfam" id="PF12850">
    <property type="entry name" value="Metallophos_2"/>
    <property type="match status" value="1"/>
</dbReference>
<dbReference type="STRING" id="1503.CLPU_12c00350"/>
<dbReference type="OrthoDB" id="9800565at2"/>
<dbReference type="EC" id="3.1.4.-" evidence="4"/>
<dbReference type="GO" id="GO:0016787">
    <property type="term" value="F:hydrolase activity"/>
    <property type="evidence" value="ECO:0007669"/>
    <property type="project" value="UniProtKB-UniRule"/>
</dbReference>
<reference evidence="7" key="1">
    <citation type="submission" date="2015-07" db="EMBL/GenBank/DDBJ databases">
        <title>Draft genome sequence of the purine-degrading Gottschalkia purinilyticum DSM 1384 (formerly Clostridium purinilyticum).</title>
        <authorList>
            <person name="Poehlein A."/>
            <person name="Schiel-Bengelsdorf B."/>
            <person name="Bengelsdorf F.R."/>
            <person name="Daniel R."/>
            <person name="Duerre P."/>
        </authorList>
    </citation>
    <scope>NUCLEOTIDE SEQUENCE [LARGE SCALE GENOMIC DNA]</scope>
    <source>
        <strain evidence="7">DSM 1384</strain>
    </source>
</reference>